<evidence type="ECO:0000256" key="2">
    <source>
        <dbReference type="ARBA" id="ARBA00022737"/>
    </source>
</evidence>
<dbReference type="SMART" id="SM00365">
    <property type="entry name" value="LRR_SD22"/>
    <property type="match status" value="4"/>
</dbReference>
<dbReference type="Pfam" id="PF23598">
    <property type="entry name" value="LRR_14"/>
    <property type="match status" value="2"/>
</dbReference>
<dbReference type="InterPro" id="IPR003591">
    <property type="entry name" value="Leu-rich_rpt_typical-subtyp"/>
</dbReference>
<dbReference type="HOGENOM" id="CLU_387260_0_0_6"/>
<dbReference type="InterPro" id="IPR055414">
    <property type="entry name" value="LRR_R13L4/SHOC2-like"/>
</dbReference>
<dbReference type="GO" id="GO:0005737">
    <property type="term" value="C:cytoplasm"/>
    <property type="evidence" value="ECO:0007669"/>
    <property type="project" value="TreeGrafter"/>
</dbReference>
<organism evidence="4 5">
    <name type="scientific">Psychrobacter cryohalolentis (strain ATCC BAA-1226 / DSM 17306 / VKM B-2378 / K5)</name>
    <dbReference type="NCBI Taxonomy" id="335284"/>
    <lineage>
        <taxon>Bacteria</taxon>
        <taxon>Pseudomonadati</taxon>
        <taxon>Pseudomonadota</taxon>
        <taxon>Gammaproteobacteria</taxon>
        <taxon>Moraxellales</taxon>
        <taxon>Moraxellaceae</taxon>
        <taxon>Psychrobacter</taxon>
    </lineage>
</organism>
<dbReference type="InterPro" id="IPR001611">
    <property type="entry name" value="Leu-rich_rpt"/>
</dbReference>
<dbReference type="InterPro" id="IPR032675">
    <property type="entry name" value="LRR_dom_sf"/>
</dbReference>
<dbReference type="PANTHER" id="PTHR48051:SF54">
    <property type="entry name" value="LEUCINE-RICH REPEAT-CONTAINING PROTEIN"/>
    <property type="match status" value="1"/>
</dbReference>
<evidence type="ECO:0000259" key="3">
    <source>
        <dbReference type="Pfam" id="PF23598"/>
    </source>
</evidence>
<evidence type="ECO:0000313" key="4">
    <source>
        <dbReference type="EMBL" id="ABE74719.1"/>
    </source>
</evidence>
<keyword evidence="5" id="KW-1185">Reference proteome</keyword>
<dbReference type="SMART" id="SM00364">
    <property type="entry name" value="LRR_BAC"/>
    <property type="match status" value="12"/>
</dbReference>
<dbReference type="RefSeq" id="WP_011513280.1">
    <property type="nucleotide sequence ID" value="NC_007969.1"/>
</dbReference>
<dbReference type="PANTHER" id="PTHR48051">
    <property type="match status" value="1"/>
</dbReference>
<sequence>MLNNSIQQTETWMEEIWKWADENDLSEQDIPRNASDLINLQKFSSVVYESDSSRTFRYINPLPKAFSNLKKLKYLDLSNSDLKSVPAFLMKLNELETLKLNNNKISILPKSINKLKGLKYLDVSTNIKIKSLPESISELENLEHLNLKNNYNLKKLPDLIGNLENLNLLHYSSNSIEILPQSINHLKNLTSIEIGSYSKDKFPDFILNQKKLSNLAFYINFFDTFNISNTLEIVTQFQYLERLRLSGLDIKTIPDNFKDLKNIKYLDLDSNYNMKINNSLFDLPSLEYLNLRNCNLKKLSKNIENLTNLKSLNLECNELIELPSNIGNLQLLEKLDIYNNKIKYLPENIGSLKNLVDLIITDNKLKCLPDSISSLSNLSYLDCSYNKLTTLPDSIGLMSNLKKLDCSYNELTTLPDSISSLSNLSHLNCRSNKLTTLPDSINKLCFIEKIYIDDNPITTLPNSMNEINSLKEFWIPVNDNALSSQVLNVLSQMINVSIIGLNENLEMINNNGEKNNVVTIQINGTGVETFGGTVDFKTYQYFEDNGIDLNEYNHDVTFDLDELDISDEHNFGGMGLEQTDDLWHINGAYLDIDDNEIEVIDGNNSCIWQSSLSSKDLKDQGVKIICDGDFDEIVNELPTPLAVIAGRYVSNGVIFKTKIKLTEKFDASKLVIYYHEDDGIDVIKMIKYDGKIIEDESSSSYGQRQELSWFVII</sequence>
<evidence type="ECO:0000256" key="1">
    <source>
        <dbReference type="ARBA" id="ARBA00022614"/>
    </source>
</evidence>
<accession>Q1QC84</accession>
<gene>
    <name evidence="4" type="ordered locus">Pcryo_0938</name>
</gene>
<dbReference type="PROSITE" id="PS51450">
    <property type="entry name" value="LRR"/>
    <property type="match status" value="3"/>
</dbReference>
<dbReference type="AlphaFoldDB" id="Q1QC84"/>
<name>Q1QC84_PSYCK</name>
<dbReference type="STRING" id="335284.Pcryo_0938"/>
<dbReference type="Proteomes" id="UP000002425">
    <property type="component" value="Chromosome"/>
</dbReference>
<keyword evidence="1" id="KW-0433">Leucine-rich repeat</keyword>
<dbReference type="Gene3D" id="3.80.10.10">
    <property type="entry name" value="Ribonuclease Inhibitor"/>
    <property type="match status" value="4"/>
</dbReference>
<dbReference type="SUPFAM" id="SSF52047">
    <property type="entry name" value="RNI-like"/>
    <property type="match status" value="1"/>
</dbReference>
<dbReference type="KEGG" id="pcr:Pcryo_0938"/>
<dbReference type="EMBL" id="CP000323">
    <property type="protein sequence ID" value="ABE74719.1"/>
    <property type="molecule type" value="Genomic_DNA"/>
</dbReference>
<proteinExistence type="predicted"/>
<protein>
    <submittedName>
        <fullName evidence="4">Leucine-rich repeat, typical subtype</fullName>
    </submittedName>
</protein>
<feature type="domain" description="Disease resistance R13L4/SHOC-2-like LRR" evidence="3">
    <location>
        <begin position="65"/>
        <end position="148"/>
    </location>
</feature>
<evidence type="ECO:0000313" key="5">
    <source>
        <dbReference type="Proteomes" id="UP000002425"/>
    </source>
</evidence>
<dbReference type="eggNOG" id="COG4886">
    <property type="taxonomic scope" value="Bacteria"/>
</dbReference>
<dbReference type="SUPFAM" id="SSF52058">
    <property type="entry name" value="L domain-like"/>
    <property type="match status" value="1"/>
</dbReference>
<dbReference type="SMART" id="SM00369">
    <property type="entry name" value="LRR_TYP"/>
    <property type="match status" value="10"/>
</dbReference>
<feature type="domain" description="Disease resistance R13L4/SHOC-2-like LRR" evidence="3">
    <location>
        <begin position="285"/>
        <end position="405"/>
    </location>
</feature>
<keyword evidence="2" id="KW-0677">Repeat</keyword>
<reference evidence="4" key="1">
    <citation type="submission" date="2006-03" db="EMBL/GenBank/DDBJ databases">
        <title>Complete sequence of chromosome of Psychrobacter cryohalolentis K5.</title>
        <authorList>
            <consortium name="US DOE Joint Genome Institute"/>
            <person name="Copeland A."/>
            <person name="Lucas S."/>
            <person name="Lapidus A."/>
            <person name="Barry K."/>
            <person name="Detter J.C."/>
            <person name="Glavina del Rio T."/>
            <person name="Hammon N."/>
            <person name="Israni S."/>
            <person name="Dalin E."/>
            <person name="Tice H."/>
            <person name="Pitluck S."/>
            <person name="Brettin T."/>
            <person name="Bruce D."/>
            <person name="Han C."/>
            <person name="Tapia R."/>
            <person name="Sims D.R."/>
            <person name="Gilna P."/>
            <person name="Schmutz J."/>
            <person name="Larimer F."/>
            <person name="Land M."/>
            <person name="Hauser L."/>
            <person name="Kyrpides N."/>
            <person name="Kim E."/>
            <person name="Richardson P."/>
        </authorList>
    </citation>
    <scope>NUCLEOTIDE SEQUENCE</scope>
    <source>
        <strain evidence="4">K5</strain>
    </source>
</reference>
<dbReference type="InterPro" id="IPR050216">
    <property type="entry name" value="LRR_domain-containing"/>
</dbReference>